<sequence>MKNKKMVFALLGIICFSLTACGTKTAYRNKYTGTVECRSSYITSEVSGKVDKLNIEEGNKIRKDDAIATINSDAYKIQKNQAEGSLETAKANFDSLPDGVDDNKKKQVEGSVKQAQATLDLVNLNISKCDIKSYQSGVVSDVLVHEGEMVQQGGNIAKVLDTDSRYIKIYVEQSKRHDIKLKDNLNLYYNDKKVGTGEVIFISPQTEFTPKNTETKEDKQGMVFEVRVKLSNNLDYTPGTLMDVEVK</sequence>
<feature type="domain" description="Multidrug resistance protein MdtA-like barrel-sandwich hybrid" evidence="4">
    <location>
        <begin position="41"/>
        <end position="160"/>
    </location>
</feature>
<keyword evidence="3" id="KW-0732">Signal</keyword>
<feature type="signal peptide" evidence="3">
    <location>
        <begin position="1"/>
        <end position="20"/>
    </location>
</feature>
<dbReference type="SUPFAM" id="SSF111369">
    <property type="entry name" value="HlyD-like secretion proteins"/>
    <property type="match status" value="1"/>
</dbReference>
<dbReference type="PANTHER" id="PTHR32347">
    <property type="entry name" value="EFFLUX SYSTEM COMPONENT YKNX-RELATED"/>
    <property type="match status" value="1"/>
</dbReference>
<gene>
    <name evidence="5" type="ORF">ACJDT4_17465</name>
</gene>
<proteinExistence type="predicted"/>
<dbReference type="Gene3D" id="2.40.30.170">
    <property type="match status" value="1"/>
</dbReference>
<keyword evidence="6" id="KW-1185">Reference proteome</keyword>
<evidence type="ECO:0000259" key="4">
    <source>
        <dbReference type="Pfam" id="PF25917"/>
    </source>
</evidence>
<dbReference type="PANTHER" id="PTHR32347:SF23">
    <property type="entry name" value="BLL5650 PROTEIN"/>
    <property type="match status" value="1"/>
</dbReference>
<dbReference type="InterPro" id="IPR058625">
    <property type="entry name" value="MdtA-like_BSH"/>
</dbReference>
<evidence type="ECO:0000256" key="2">
    <source>
        <dbReference type="ARBA" id="ARBA00023054"/>
    </source>
</evidence>
<dbReference type="Proteomes" id="UP001623592">
    <property type="component" value="Unassembled WGS sequence"/>
</dbReference>
<feature type="chain" id="PRO_5045813380" evidence="3">
    <location>
        <begin position="21"/>
        <end position="247"/>
    </location>
</feature>
<evidence type="ECO:0000313" key="5">
    <source>
        <dbReference type="EMBL" id="MFL0252204.1"/>
    </source>
</evidence>
<dbReference type="PROSITE" id="PS51257">
    <property type="entry name" value="PROKAR_LIPOPROTEIN"/>
    <property type="match status" value="1"/>
</dbReference>
<dbReference type="Gene3D" id="2.40.50.100">
    <property type="match status" value="2"/>
</dbReference>
<comment type="subcellular location">
    <subcellularLocation>
        <location evidence="1">Cell envelope</location>
    </subcellularLocation>
</comment>
<organism evidence="5 6">
    <name type="scientific">Clostridium neuense</name>
    <dbReference type="NCBI Taxonomy" id="1728934"/>
    <lineage>
        <taxon>Bacteria</taxon>
        <taxon>Bacillati</taxon>
        <taxon>Bacillota</taxon>
        <taxon>Clostridia</taxon>
        <taxon>Eubacteriales</taxon>
        <taxon>Clostridiaceae</taxon>
        <taxon>Clostridium</taxon>
    </lineage>
</organism>
<accession>A0ABW8TI13</accession>
<dbReference type="Pfam" id="PF25917">
    <property type="entry name" value="BSH_RND"/>
    <property type="match status" value="1"/>
</dbReference>
<keyword evidence="2" id="KW-0175">Coiled coil</keyword>
<protein>
    <submittedName>
        <fullName evidence="5">HlyD family secretion protein</fullName>
    </submittedName>
</protein>
<dbReference type="RefSeq" id="WP_406788851.1">
    <property type="nucleotide sequence ID" value="NZ_JBJIAA010000015.1"/>
</dbReference>
<comment type="caution">
    <text evidence="5">The sequence shown here is derived from an EMBL/GenBank/DDBJ whole genome shotgun (WGS) entry which is preliminary data.</text>
</comment>
<evidence type="ECO:0000313" key="6">
    <source>
        <dbReference type="Proteomes" id="UP001623592"/>
    </source>
</evidence>
<evidence type="ECO:0000256" key="1">
    <source>
        <dbReference type="ARBA" id="ARBA00004196"/>
    </source>
</evidence>
<dbReference type="InterPro" id="IPR050465">
    <property type="entry name" value="UPF0194_transport"/>
</dbReference>
<evidence type="ECO:0000256" key="3">
    <source>
        <dbReference type="SAM" id="SignalP"/>
    </source>
</evidence>
<dbReference type="Gene3D" id="1.10.287.470">
    <property type="entry name" value="Helix hairpin bin"/>
    <property type="match status" value="2"/>
</dbReference>
<name>A0ABW8TI13_9CLOT</name>
<dbReference type="EMBL" id="JBJIAA010000015">
    <property type="protein sequence ID" value="MFL0252204.1"/>
    <property type="molecule type" value="Genomic_DNA"/>
</dbReference>
<reference evidence="5 6" key="1">
    <citation type="submission" date="2024-11" db="EMBL/GenBank/DDBJ databases">
        <authorList>
            <person name="Heng Y.C."/>
            <person name="Lim A.C.H."/>
            <person name="Lee J.K.Y."/>
            <person name="Kittelmann S."/>
        </authorList>
    </citation>
    <scope>NUCLEOTIDE SEQUENCE [LARGE SCALE GENOMIC DNA]</scope>
    <source>
        <strain evidence="5 6">WILCCON 0114</strain>
    </source>
</reference>